<proteinExistence type="predicted"/>
<evidence type="ECO:0000313" key="3">
    <source>
        <dbReference type="Proteomes" id="UP000197138"/>
    </source>
</evidence>
<evidence type="ECO:0000256" key="1">
    <source>
        <dbReference type="SAM" id="MobiDB-lite"/>
    </source>
</evidence>
<dbReference type="AlphaFoldDB" id="A0A218WW23"/>
<evidence type="ECO:0000313" key="2">
    <source>
        <dbReference type="EMBL" id="OWM76699.1"/>
    </source>
</evidence>
<feature type="region of interest" description="Disordered" evidence="1">
    <location>
        <begin position="24"/>
        <end position="59"/>
    </location>
</feature>
<accession>A0A218WW23</accession>
<organism evidence="2 3">
    <name type="scientific">Punica granatum</name>
    <name type="common">Pomegranate</name>
    <dbReference type="NCBI Taxonomy" id="22663"/>
    <lineage>
        <taxon>Eukaryota</taxon>
        <taxon>Viridiplantae</taxon>
        <taxon>Streptophyta</taxon>
        <taxon>Embryophyta</taxon>
        <taxon>Tracheophyta</taxon>
        <taxon>Spermatophyta</taxon>
        <taxon>Magnoliopsida</taxon>
        <taxon>eudicotyledons</taxon>
        <taxon>Gunneridae</taxon>
        <taxon>Pentapetalae</taxon>
        <taxon>rosids</taxon>
        <taxon>malvids</taxon>
        <taxon>Myrtales</taxon>
        <taxon>Lythraceae</taxon>
        <taxon>Punica</taxon>
    </lineage>
</organism>
<feature type="compositionally biased region" description="Polar residues" evidence="1">
    <location>
        <begin position="24"/>
        <end position="37"/>
    </location>
</feature>
<dbReference type="Proteomes" id="UP000197138">
    <property type="component" value="Unassembled WGS sequence"/>
</dbReference>
<dbReference type="EMBL" id="MTKT01003159">
    <property type="protein sequence ID" value="OWM76699.1"/>
    <property type="molecule type" value="Genomic_DNA"/>
</dbReference>
<protein>
    <submittedName>
        <fullName evidence="2">Uncharacterized protein</fullName>
    </submittedName>
</protein>
<sequence length="59" mass="6410">MSNHPSGEAGFRQIKYTTAPGVNQASIKHNCPSSKVDLQQKHDCPSGEAGFPQSDRQQL</sequence>
<gene>
    <name evidence="2" type="ORF">CDL15_Pgr009264</name>
</gene>
<comment type="caution">
    <text evidence="2">The sequence shown here is derived from an EMBL/GenBank/DDBJ whole genome shotgun (WGS) entry which is preliminary data.</text>
</comment>
<name>A0A218WW23_PUNGR</name>
<reference evidence="3" key="1">
    <citation type="journal article" date="2017" name="Plant J.">
        <title>The pomegranate (Punica granatum L.) genome and the genomics of punicalagin biosynthesis.</title>
        <authorList>
            <person name="Qin G."/>
            <person name="Xu C."/>
            <person name="Ming R."/>
            <person name="Tang H."/>
            <person name="Guyot R."/>
            <person name="Kramer E.M."/>
            <person name="Hu Y."/>
            <person name="Yi X."/>
            <person name="Qi Y."/>
            <person name="Xu X."/>
            <person name="Gao Z."/>
            <person name="Pan H."/>
            <person name="Jian J."/>
            <person name="Tian Y."/>
            <person name="Yue Z."/>
            <person name="Xu Y."/>
        </authorList>
    </citation>
    <scope>NUCLEOTIDE SEQUENCE [LARGE SCALE GENOMIC DNA]</scope>
    <source>
        <strain evidence="3">cv. Dabenzi</strain>
    </source>
</reference>